<keyword evidence="1" id="KW-0812">Transmembrane</keyword>
<feature type="transmembrane region" description="Helical" evidence="1">
    <location>
        <begin position="12"/>
        <end position="32"/>
    </location>
</feature>
<organism evidence="2 3">
    <name type="scientific">Smittium megazygosporum</name>
    <dbReference type="NCBI Taxonomy" id="133381"/>
    <lineage>
        <taxon>Eukaryota</taxon>
        <taxon>Fungi</taxon>
        <taxon>Fungi incertae sedis</taxon>
        <taxon>Zoopagomycota</taxon>
        <taxon>Kickxellomycotina</taxon>
        <taxon>Harpellomycetes</taxon>
        <taxon>Harpellales</taxon>
        <taxon>Legeriomycetaceae</taxon>
        <taxon>Smittium</taxon>
    </lineage>
</organism>
<name>A0A2T9ZIS3_9FUNG</name>
<evidence type="ECO:0000256" key="1">
    <source>
        <dbReference type="SAM" id="Phobius"/>
    </source>
</evidence>
<reference evidence="2 3" key="1">
    <citation type="journal article" date="2018" name="MBio">
        <title>Comparative Genomics Reveals the Core Gene Toolbox for the Fungus-Insect Symbiosis.</title>
        <authorList>
            <person name="Wang Y."/>
            <person name="Stata M."/>
            <person name="Wang W."/>
            <person name="Stajich J.E."/>
            <person name="White M.M."/>
            <person name="Moncalvo J.M."/>
        </authorList>
    </citation>
    <scope>NUCLEOTIDE SEQUENCE [LARGE SCALE GENOMIC DNA]</scope>
    <source>
        <strain evidence="2 3">SC-DP-2</strain>
    </source>
</reference>
<evidence type="ECO:0000313" key="3">
    <source>
        <dbReference type="Proteomes" id="UP000245609"/>
    </source>
</evidence>
<keyword evidence="1" id="KW-0472">Membrane</keyword>
<feature type="transmembrane region" description="Helical" evidence="1">
    <location>
        <begin position="53"/>
        <end position="78"/>
    </location>
</feature>
<dbReference type="Proteomes" id="UP000245609">
    <property type="component" value="Unassembled WGS sequence"/>
</dbReference>
<feature type="transmembrane region" description="Helical" evidence="1">
    <location>
        <begin position="98"/>
        <end position="119"/>
    </location>
</feature>
<feature type="transmembrane region" description="Helical" evidence="1">
    <location>
        <begin position="170"/>
        <end position="191"/>
    </location>
</feature>
<feature type="transmembrane region" description="Helical" evidence="1">
    <location>
        <begin position="222"/>
        <end position="241"/>
    </location>
</feature>
<dbReference type="OrthoDB" id="10041630at2759"/>
<evidence type="ECO:0000313" key="2">
    <source>
        <dbReference type="EMBL" id="PVV04407.1"/>
    </source>
</evidence>
<accession>A0A2T9ZIS3</accession>
<dbReference type="AlphaFoldDB" id="A0A2T9ZIS3"/>
<comment type="caution">
    <text evidence="2">The sequence shown here is derived from an EMBL/GenBank/DDBJ whole genome shotgun (WGS) entry which is preliminary data.</text>
</comment>
<dbReference type="EMBL" id="MBFS01000127">
    <property type="protein sequence ID" value="PVV04407.1"/>
    <property type="molecule type" value="Genomic_DNA"/>
</dbReference>
<sequence>MKDNVGNEITTGPYSDFIQGFMYSIYGSFHFLKSKQRAIMFMKEAFWATLGAASLRISLTIVIYLVIQTMFSLSTLIFLSFDFDFAQVADFYNDAKGFLGFLLSAVPFFILEATSRLYFNPFENVFFESLDIFDPYFSKNIQIRKSTRSTYDEMKFLVISSLKRGAIAKLCSSADMIPFVGIVVVPIANYIITYDFYGHAIAGLISLVFFFSSSLDEYAGPYILLCFTIREFAANFLRPYIRRTHLEPYQQVYFFYRNLKLFWGFFIGFYFLSTIPYFGMTFYMLGQAVFALFVAKFVQTEELNVEMEKRGLELVNGKIVKTGNKNAEKVE</sequence>
<gene>
    <name evidence="2" type="ORF">BB560_001086</name>
</gene>
<protein>
    <submittedName>
        <fullName evidence="2">Uncharacterized protein</fullName>
    </submittedName>
</protein>
<keyword evidence="3" id="KW-1185">Reference proteome</keyword>
<keyword evidence="1" id="KW-1133">Transmembrane helix</keyword>
<feature type="transmembrane region" description="Helical" evidence="1">
    <location>
        <begin position="261"/>
        <end position="286"/>
    </location>
</feature>
<proteinExistence type="predicted"/>